<dbReference type="AlphaFoldDB" id="A0A815KHU3"/>
<comment type="caution">
    <text evidence="2">The sequence shown here is derived from an EMBL/GenBank/DDBJ whole genome shotgun (WGS) entry which is preliminary data.</text>
</comment>
<name>A0A815KHU3_9BILA</name>
<protein>
    <submittedName>
        <fullName evidence="2">Uncharacterized protein</fullName>
    </submittedName>
</protein>
<feature type="compositionally biased region" description="Polar residues" evidence="1">
    <location>
        <begin position="1"/>
        <end position="12"/>
    </location>
</feature>
<proteinExistence type="predicted"/>
<organism evidence="2 3">
    <name type="scientific">Adineta steineri</name>
    <dbReference type="NCBI Taxonomy" id="433720"/>
    <lineage>
        <taxon>Eukaryota</taxon>
        <taxon>Metazoa</taxon>
        <taxon>Spiralia</taxon>
        <taxon>Gnathifera</taxon>
        <taxon>Rotifera</taxon>
        <taxon>Eurotatoria</taxon>
        <taxon>Bdelloidea</taxon>
        <taxon>Adinetida</taxon>
        <taxon>Adinetidae</taxon>
        <taxon>Adineta</taxon>
    </lineage>
</organism>
<evidence type="ECO:0000256" key="1">
    <source>
        <dbReference type="SAM" id="MobiDB-lite"/>
    </source>
</evidence>
<accession>A0A815KHU3</accession>
<reference evidence="2" key="1">
    <citation type="submission" date="2021-02" db="EMBL/GenBank/DDBJ databases">
        <authorList>
            <person name="Nowell W R."/>
        </authorList>
    </citation>
    <scope>NUCLEOTIDE SEQUENCE</scope>
</reference>
<feature type="region of interest" description="Disordered" evidence="1">
    <location>
        <begin position="1"/>
        <end position="30"/>
    </location>
</feature>
<gene>
    <name evidence="2" type="ORF">QVE165_LOCUS36508</name>
</gene>
<evidence type="ECO:0000313" key="2">
    <source>
        <dbReference type="EMBL" id="CAF1396449.1"/>
    </source>
</evidence>
<sequence length="82" mass="9694">MGNRISHNNNKPSLRHSSNKKNDQQYFNRNHHMDSHYTIINQILNQHCNHFNLNTSIEQAAMNIHRNALNLAMEHHKQISNI</sequence>
<keyword evidence="3" id="KW-1185">Reference proteome</keyword>
<dbReference type="OrthoDB" id="9990827at2759"/>
<dbReference type="Proteomes" id="UP000663832">
    <property type="component" value="Unassembled WGS sequence"/>
</dbReference>
<dbReference type="EMBL" id="CAJNOM010000367">
    <property type="protein sequence ID" value="CAF1396449.1"/>
    <property type="molecule type" value="Genomic_DNA"/>
</dbReference>
<evidence type="ECO:0000313" key="3">
    <source>
        <dbReference type="Proteomes" id="UP000663832"/>
    </source>
</evidence>